<dbReference type="EMBL" id="CP013652">
    <property type="protein sequence ID" value="ALS24907.1"/>
    <property type="molecule type" value="Genomic_DNA"/>
</dbReference>
<dbReference type="GO" id="GO:0003677">
    <property type="term" value="F:DNA binding"/>
    <property type="evidence" value="ECO:0007669"/>
    <property type="project" value="UniProtKB-KW"/>
</dbReference>
<evidence type="ECO:0000313" key="4">
    <source>
        <dbReference type="EMBL" id="ALS24907.1"/>
    </source>
</evidence>
<keyword evidence="5" id="KW-1185">Reference proteome</keyword>
<dbReference type="Pfam" id="PF00392">
    <property type="entry name" value="GntR"/>
    <property type="match status" value="1"/>
</dbReference>
<dbReference type="InterPro" id="IPR000524">
    <property type="entry name" value="Tscrpt_reg_HTH_GntR"/>
</dbReference>
<dbReference type="InterPro" id="IPR036388">
    <property type="entry name" value="WH-like_DNA-bd_sf"/>
</dbReference>
<dbReference type="SMART" id="SM00345">
    <property type="entry name" value="HTH_GNTR"/>
    <property type="match status" value="1"/>
</dbReference>
<keyword evidence="1" id="KW-0805">Transcription regulation</keyword>
<reference evidence="5" key="1">
    <citation type="submission" date="2015-12" db="EMBL/GenBank/DDBJ databases">
        <title>Complete genome sequences of two moderately thermophilic Paenibacillus species.</title>
        <authorList>
            <person name="Butler R.III."/>
            <person name="Wang J."/>
            <person name="Stark B.C."/>
            <person name="Pombert J.-F."/>
        </authorList>
    </citation>
    <scope>NUCLEOTIDE SEQUENCE [LARGE SCALE GENOMIC DNA]</scope>
    <source>
        <strain evidence="5">32O-Y</strain>
    </source>
</reference>
<dbReference type="PANTHER" id="PTHR43537">
    <property type="entry name" value="TRANSCRIPTIONAL REGULATOR, GNTR FAMILY"/>
    <property type="match status" value="1"/>
</dbReference>
<dbReference type="GO" id="GO:0003700">
    <property type="term" value="F:DNA-binding transcription factor activity"/>
    <property type="evidence" value="ECO:0007669"/>
    <property type="project" value="InterPro"/>
</dbReference>
<dbReference type="Proteomes" id="UP000061660">
    <property type="component" value="Chromosome"/>
</dbReference>
<dbReference type="AlphaFoldDB" id="A0A0U2INM0"/>
<protein>
    <submittedName>
        <fullName evidence="4">GntR family transcriptional regulator</fullName>
    </submittedName>
</protein>
<dbReference type="Gene3D" id="1.10.10.10">
    <property type="entry name" value="Winged helix-like DNA-binding domain superfamily/Winged helix DNA-binding domain"/>
    <property type="match status" value="1"/>
</dbReference>
<evidence type="ECO:0000256" key="2">
    <source>
        <dbReference type="ARBA" id="ARBA00023125"/>
    </source>
</evidence>
<dbReference type="RefSeq" id="WP_062410396.1">
    <property type="nucleotide sequence ID" value="NZ_CP013652.1"/>
</dbReference>
<name>A0A0U2INM0_9BACL</name>
<dbReference type="SUPFAM" id="SSF48008">
    <property type="entry name" value="GntR ligand-binding domain-like"/>
    <property type="match status" value="1"/>
</dbReference>
<sequence>MIIFDNSNLHERVYVYLRDKILNNELKPGSKIIYEDIIKELGVSRTPLRDAINRLKQDGLIDVKPRSGSYVNLPNVKDIEDLYDVRKALELKALTIAARTMSKAQIQLLIDEADRAEESIRKGDMKPFFEADRNLHRTIIQHSNNQLLVSIMSTLELKIKWYGVIITKNSDRPRQANEMHKKILQALFDSNIEEAIHLMDVHIDEIKHHTIEDYS</sequence>
<dbReference type="PROSITE" id="PS50949">
    <property type="entry name" value="HTH_GNTR"/>
    <property type="match status" value="1"/>
</dbReference>
<gene>
    <name evidence="4" type="ORF">IJ22_46410</name>
</gene>
<dbReference type="InterPro" id="IPR036390">
    <property type="entry name" value="WH_DNA-bd_sf"/>
</dbReference>
<dbReference type="KEGG" id="pnp:IJ22_46410"/>
<dbReference type="InterPro" id="IPR011711">
    <property type="entry name" value="GntR_C"/>
</dbReference>
<dbReference type="OrthoDB" id="9781630at2"/>
<dbReference type="PANTHER" id="PTHR43537:SF24">
    <property type="entry name" value="GLUCONATE OPERON TRANSCRIPTIONAL REPRESSOR"/>
    <property type="match status" value="1"/>
</dbReference>
<dbReference type="SMART" id="SM00895">
    <property type="entry name" value="FCD"/>
    <property type="match status" value="1"/>
</dbReference>
<keyword evidence="3" id="KW-0804">Transcription</keyword>
<evidence type="ECO:0000256" key="3">
    <source>
        <dbReference type="ARBA" id="ARBA00023163"/>
    </source>
</evidence>
<organism evidence="4 5">
    <name type="scientific">Paenibacillus naphthalenovorans</name>
    <dbReference type="NCBI Taxonomy" id="162209"/>
    <lineage>
        <taxon>Bacteria</taxon>
        <taxon>Bacillati</taxon>
        <taxon>Bacillota</taxon>
        <taxon>Bacilli</taxon>
        <taxon>Bacillales</taxon>
        <taxon>Paenibacillaceae</taxon>
        <taxon>Paenibacillus</taxon>
    </lineage>
</organism>
<dbReference type="PATRIC" id="fig|162209.4.peg.4881"/>
<reference evidence="4 5" key="2">
    <citation type="journal article" date="2016" name="Genome Announc.">
        <title>Complete Genome Sequences of Two Interactive Moderate Thermophiles, Paenibacillus napthalenovorans 32O-Y and Paenibacillus sp. 32O-W.</title>
        <authorList>
            <person name="Butler R.R.III."/>
            <person name="Wang J."/>
            <person name="Stark B.C."/>
            <person name="Pombert J.F."/>
        </authorList>
    </citation>
    <scope>NUCLEOTIDE SEQUENCE [LARGE SCALE GENOMIC DNA]</scope>
    <source>
        <strain evidence="4 5">32O-Y</strain>
    </source>
</reference>
<dbReference type="Gene3D" id="1.20.120.530">
    <property type="entry name" value="GntR ligand-binding domain-like"/>
    <property type="match status" value="1"/>
</dbReference>
<keyword evidence="2" id="KW-0238">DNA-binding</keyword>
<evidence type="ECO:0000313" key="5">
    <source>
        <dbReference type="Proteomes" id="UP000061660"/>
    </source>
</evidence>
<dbReference type="STRING" id="162209.IJ22_46410"/>
<dbReference type="Pfam" id="PF07729">
    <property type="entry name" value="FCD"/>
    <property type="match status" value="1"/>
</dbReference>
<accession>A0A0U2INM0</accession>
<proteinExistence type="predicted"/>
<dbReference type="InterPro" id="IPR008920">
    <property type="entry name" value="TF_FadR/GntR_C"/>
</dbReference>
<dbReference type="SUPFAM" id="SSF46785">
    <property type="entry name" value="Winged helix' DNA-binding domain"/>
    <property type="match status" value="1"/>
</dbReference>
<evidence type="ECO:0000256" key="1">
    <source>
        <dbReference type="ARBA" id="ARBA00023015"/>
    </source>
</evidence>
<dbReference type="CDD" id="cd07377">
    <property type="entry name" value="WHTH_GntR"/>
    <property type="match status" value="1"/>
</dbReference>